<keyword evidence="6" id="KW-1185">Reference proteome</keyword>
<name>A0A6A6DBD0_9PEZI</name>
<proteinExistence type="predicted"/>
<protein>
    <submittedName>
        <fullName evidence="5">FAD/NAD(P)-binding domain-containing protein</fullName>
    </submittedName>
</protein>
<evidence type="ECO:0000256" key="1">
    <source>
        <dbReference type="ARBA" id="ARBA00022630"/>
    </source>
</evidence>
<gene>
    <name evidence="5" type="ORF">K469DRAFT_743017</name>
</gene>
<dbReference type="GO" id="GO:0016491">
    <property type="term" value="F:oxidoreductase activity"/>
    <property type="evidence" value="ECO:0007669"/>
    <property type="project" value="UniProtKB-KW"/>
</dbReference>
<dbReference type="GO" id="GO:0071949">
    <property type="term" value="F:FAD binding"/>
    <property type="evidence" value="ECO:0007669"/>
    <property type="project" value="InterPro"/>
</dbReference>
<evidence type="ECO:0000313" key="6">
    <source>
        <dbReference type="Proteomes" id="UP000800200"/>
    </source>
</evidence>
<reference evidence="5" key="1">
    <citation type="journal article" date="2020" name="Stud. Mycol.">
        <title>101 Dothideomycetes genomes: a test case for predicting lifestyles and emergence of pathogens.</title>
        <authorList>
            <person name="Haridas S."/>
            <person name="Albert R."/>
            <person name="Binder M."/>
            <person name="Bloem J."/>
            <person name="Labutti K."/>
            <person name="Salamov A."/>
            <person name="Andreopoulos B."/>
            <person name="Baker S."/>
            <person name="Barry K."/>
            <person name="Bills G."/>
            <person name="Bluhm B."/>
            <person name="Cannon C."/>
            <person name="Castanera R."/>
            <person name="Culley D."/>
            <person name="Daum C."/>
            <person name="Ezra D."/>
            <person name="Gonzalez J."/>
            <person name="Henrissat B."/>
            <person name="Kuo A."/>
            <person name="Liang C."/>
            <person name="Lipzen A."/>
            <person name="Lutzoni F."/>
            <person name="Magnuson J."/>
            <person name="Mondo S."/>
            <person name="Nolan M."/>
            <person name="Ohm R."/>
            <person name="Pangilinan J."/>
            <person name="Park H.-J."/>
            <person name="Ramirez L."/>
            <person name="Alfaro M."/>
            <person name="Sun H."/>
            <person name="Tritt A."/>
            <person name="Yoshinaga Y."/>
            <person name="Zwiers L.-H."/>
            <person name="Turgeon B."/>
            <person name="Goodwin S."/>
            <person name="Spatafora J."/>
            <person name="Crous P."/>
            <person name="Grigoriev I."/>
        </authorList>
    </citation>
    <scope>NUCLEOTIDE SEQUENCE</scope>
    <source>
        <strain evidence="5">CBS 207.26</strain>
    </source>
</reference>
<dbReference type="InterPro" id="IPR036188">
    <property type="entry name" value="FAD/NAD-bd_sf"/>
</dbReference>
<keyword evidence="2" id="KW-0274">FAD</keyword>
<dbReference type="SUPFAM" id="SSF51905">
    <property type="entry name" value="FAD/NAD(P)-binding domain"/>
    <property type="match status" value="1"/>
</dbReference>
<dbReference type="InterPro" id="IPR051205">
    <property type="entry name" value="UbiH/COQ6_monooxygenase"/>
</dbReference>
<dbReference type="AlphaFoldDB" id="A0A6A6DBD0"/>
<dbReference type="PRINTS" id="PR00420">
    <property type="entry name" value="RNGMNOXGNASE"/>
</dbReference>
<evidence type="ECO:0000256" key="3">
    <source>
        <dbReference type="ARBA" id="ARBA00023002"/>
    </source>
</evidence>
<dbReference type="InterPro" id="IPR002938">
    <property type="entry name" value="FAD-bd"/>
</dbReference>
<keyword evidence="1" id="KW-0285">Flavoprotein</keyword>
<sequence>MSAAKSLRPPFSSIVIVGAGPSGLLLALLLARQLPDLQITLLDTNKALDTQPRATHYGPPAAYELRRAGVIDDVRTQGFIPKKVCWRKLDGTCLAGLDGSVMERVTEDRLVCLPLDRLGKILLEHLETCGNVTIKWGHKVIGLGEDEGRRKAWVDVAVEVFFGDTNFPGKTWDEQVVATNVYYDFHKFGYEDSQFHIHPEHWYMAARITKDGMWRVSYGELNGLSREELIARQPMKYEAMLPGHPKPHEYRITNIGPYKIHQRCVEKMRVGRFLLAADAAHLCNPFGGLGLTGGICDIGSLHDCLTAICKGKADDSILDIYDEVRRQKYRELIDPISSDNIRRLFGQDPEMALENDEFLKMCKRTETDIEFARQMQIGMMALRYDFSQHFNDAETLAKECGREKNEAQIGIGMVTSITD</sequence>
<feature type="domain" description="FAD-binding" evidence="4">
    <location>
        <begin position="14"/>
        <end position="153"/>
    </location>
</feature>
<keyword evidence="3" id="KW-0560">Oxidoreductase</keyword>
<dbReference type="EMBL" id="ML994710">
    <property type="protein sequence ID" value="KAF2176415.1"/>
    <property type="molecule type" value="Genomic_DNA"/>
</dbReference>
<dbReference type="PANTHER" id="PTHR43876">
    <property type="entry name" value="UBIQUINONE BIOSYNTHESIS MONOOXYGENASE COQ6, MITOCHONDRIAL"/>
    <property type="match status" value="1"/>
</dbReference>
<dbReference type="Gene3D" id="3.50.50.60">
    <property type="entry name" value="FAD/NAD(P)-binding domain"/>
    <property type="match status" value="2"/>
</dbReference>
<dbReference type="OrthoDB" id="10016252at2759"/>
<accession>A0A6A6DBD0</accession>
<organism evidence="5 6">
    <name type="scientific">Zopfia rhizophila CBS 207.26</name>
    <dbReference type="NCBI Taxonomy" id="1314779"/>
    <lineage>
        <taxon>Eukaryota</taxon>
        <taxon>Fungi</taxon>
        <taxon>Dikarya</taxon>
        <taxon>Ascomycota</taxon>
        <taxon>Pezizomycotina</taxon>
        <taxon>Dothideomycetes</taxon>
        <taxon>Dothideomycetes incertae sedis</taxon>
        <taxon>Zopfiaceae</taxon>
        <taxon>Zopfia</taxon>
    </lineage>
</organism>
<dbReference type="PANTHER" id="PTHR43876:SF18">
    <property type="entry name" value="PUTATIVE (AFU_ORTHOLOGUE AFUA_3G09540)-RELATED"/>
    <property type="match status" value="1"/>
</dbReference>
<dbReference type="Gene3D" id="3.30.70.2450">
    <property type="match status" value="1"/>
</dbReference>
<evidence type="ECO:0000259" key="4">
    <source>
        <dbReference type="Pfam" id="PF01494"/>
    </source>
</evidence>
<evidence type="ECO:0000313" key="5">
    <source>
        <dbReference type="EMBL" id="KAF2176415.1"/>
    </source>
</evidence>
<evidence type="ECO:0000256" key="2">
    <source>
        <dbReference type="ARBA" id="ARBA00022827"/>
    </source>
</evidence>
<dbReference type="Pfam" id="PF01494">
    <property type="entry name" value="FAD_binding_3"/>
    <property type="match status" value="2"/>
</dbReference>
<feature type="domain" description="FAD-binding" evidence="4">
    <location>
        <begin position="246"/>
        <end position="333"/>
    </location>
</feature>
<dbReference type="Proteomes" id="UP000800200">
    <property type="component" value="Unassembled WGS sequence"/>
</dbReference>
<dbReference type="GO" id="GO:0005739">
    <property type="term" value="C:mitochondrion"/>
    <property type="evidence" value="ECO:0007669"/>
    <property type="project" value="TreeGrafter"/>
</dbReference>